<proteinExistence type="predicted"/>
<dbReference type="InterPro" id="IPR041413">
    <property type="entry name" value="MLTR_LBD"/>
</dbReference>
<evidence type="ECO:0000259" key="1">
    <source>
        <dbReference type="Pfam" id="PF17765"/>
    </source>
</evidence>
<dbReference type="RefSeq" id="WP_182896551.1">
    <property type="nucleotide sequence ID" value="NZ_JACGZW010000023.1"/>
</dbReference>
<dbReference type="Gene3D" id="3.30.450.180">
    <property type="match status" value="1"/>
</dbReference>
<keyword evidence="3" id="KW-1185">Reference proteome</keyword>
<dbReference type="Pfam" id="PF17765">
    <property type="entry name" value="MLTR_LBD"/>
    <property type="match status" value="1"/>
</dbReference>
<name>A0A7W3W7N7_9PSEU</name>
<comment type="caution">
    <text evidence="2">The sequence shown here is derived from an EMBL/GenBank/DDBJ whole genome shotgun (WGS) entry which is preliminary data.</text>
</comment>
<dbReference type="AlphaFoldDB" id="A0A7W3W7N7"/>
<dbReference type="Proteomes" id="UP000526734">
    <property type="component" value="Unassembled WGS sequence"/>
</dbReference>
<evidence type="ECO:0000313" key="2">
    <source>
        <dbReference type="EMBL" id="MBB1159862.1"/>
    </source>
</evidence>
<gene>
    <name evidence="2" type="ORF">H4281_42530</name>
</gene>
<organism evidence="2 3">
    <name type="scientific">Amycolatopsis dendrobii</name>
    <dbReference type="NCBI Taxonomy" id="2760662"/>
    <lineage>
        <taxon>Bacteria</taxon>
        <taxon>Bacillati</taxon>
        <taxon>Actinomycetota</taxon>
        <taxon>Actinomycetes</taxon>
        <taxon>Pseudonocardiales</taxon>
        <taxon>Pseudonocardiaceae</taxon>
        <taxon>Amycolatopsis</taxon>
    </lineage>
</organism>
<evidence type="ECO:0000313" key="3">
    <source>
        <dbReference type="Proteomes" id="UP000526734"/>
    </source>
</evidence>
<dbReference type="EMBL" id="JACGZW010000023">
    <property type="protein sequence ID" value="MBB1159862.1"/>
    <property type="molecule type" value="Genomic_DNA"/>
</dbReference>
<feature type="domain" description="MmyB-like transcription regulator ligand binding" evidence="1">
    <location>
        <begin position="14"/>
        <end position="81"/>
    </location>
</feature>
<reference evidence="2 3" key="1">
    <citation type="submission" date="2020-08" db="EMBL/GenBank/DDBJ databases">
        <title>Amycolatopsis sp. nov. DR6-1 isolated from Dendrobium heterocarpum.</title>
        <authorList>
            <person name="Tedsree N."/>
            <person name="Kuncharoen N."/>
            <person name="Likhitwitayawuid K."/>
            <person name="Tanasupawat S."/>
        </authorList>
    </citation>
    <scope>NUCLEOTIDE SEQUENCE [LARGE SCALE GENOMIC DNA]</scope>
    <source>
        <strain evidence="2 3">DR6-1</strain>
    </source>
</reference>
<protein>
    <recommendedName>
        <fullName evidence="1">MmyB-like transcription regulator ligand binding domain-containing protein</fullName>
    </recommendedName>
</protein>
<sequence length="94" mass="10262">MSCELGSAFSGTPSAEFRSRWAVHDVMIRHGGANRLQHPEFGPLELTLQSLDPPLPGRAVHDLIAYPAEPGAESEDRLRLLASWAATRTQPSLD</sequence>
<accession>A0A7W3W7N7</accession>